<feature type="transmembrane region" description="Helical" evidence="13">
    <location>
        <begin position="399"/>
        <end position="420"/>
    </location>
</feature>
<feature type="transmembrane region" description="Helical" evidence="13">
    <location>
        <begin position="90"/>
        <end position="112"/>
    </location>
</feature>
<feature type="transmembrane region" description="Helical" evidence="13">
    <location>
        <begin position="53"/>
        <end position="70"/>
    </location>
</feature>
<sequence length="603" mass="65430">MSGRHGVMPPIMPDPAPLDMPVQRFDGPPPPHNAPEPRPGVNLSPDDILTRRLLLILLTGLLATAASASVKEALLSDGFSLLDGMLLLLFFPLFAWISFGFVSAAIGFILLISGAHPGITPAPRGSTPPSARTAVLVPVHNEDVDAVYDRIARMATMIDRAGAADRFAFFVLSDSGPAAEAEERAAWERLAPRLRVPLYYRRRTENIGRKPGNVAEWVRNHGGAYDFMLMLDADSLMGGDTIVGMAQIMEQRPSIALLQTVPMIIGATTFFQRWMQFASRFYGPISTAGLVWWSGSESTFWGHNALIRIRAFAESCGLPDLPGSPPFGGTIMSHDMVEAALLRRRGWRLHMLMVEDSFEEFPPTLIDQAVRDRRWAQGNIQHLKLLGASGFHPTSRMQLLIGASAYLMSPAWLVLIATSIAQSLSDDAATVHAVTSVRVLAVTLVLLFGPKILSMIWAMADRDRRASYGGVRGILSSVALDVPLSILTAPVIALTQTIDLINIVRGKPSGWNPQSRVRDGLAAADAMPRYYWHWAVGVLLLGVSFLNPMLGAWLSPVTLGLLLAPWLAMETAKVRPGEQLAKKGVFAVPGSAVAEPARPLAMA</sequence>
<keyword evidence="8 15" id="KW-0808">Transferase</keyword>
<evidence type="ECO:0000256" key="13">
    <source>
        <dbReference type="SAM" id="Phobius"/>
    </source>
</evidence>
<evidence type="ECO:0000256" key="6">
    <source>
        <dbReference type="ARBA" id="ARBA00022519"/>
    </source>
</evidence>
<feature type="compositionally biased region" description="Pro residues" evidence="12">
    <location>
        <begin position="27"/>
        <end position="38"/>
    </location>
</feature>
<protein>
    <recommendedName>
        <fullName evidence="4">Glucans biosynthesis glucosyltransferase H</fullName>
    </recommendedName>
</protein>
<evidence type="ECO:0000256" key="4">
    <source>
        <dbReference type="ARBA" id="ARBA00020585"/>
    </source>
</evidence>
<comment type="similarity">
    <text evidence="3">Belongs to the glycosyltransferase 2 family. OpgH subfamily.</text>
</comment>
<dbReference type="GO" id="GO:0005886">
    <property type="term" value="C:plasma membrane"/>
    <property type="evidence" value="ECO:0007669"/>
    <property type="project" value="UniProtKB-SubCell"/>
</dbReference>
<evidence type="ECO:0000313" key="15">
    <source>
        <dbReference type="EMBL" id="KTW01732.1"/>
    </source>
</evidence>
<evidence type="ECO:0000256" key="9">
    <source>
        <dbReference type="ARBA" id="ARBA00022692"/>
    </source>
</evidence>
<evidence type="ECO:0000256" key="11">
    <source>
        <dbReference type="ARBA" id="ARBA00023136"/>
    </source>
</evidence>
<comment type="subcellular location">
    <subcellularLocation>
        <location evidence="1">Cell inner membrane</location>
        <topology evidence="1">Multi-pass membrane protein</topology>
    </subcellularLocation>
</comment>
<dbReference type="NCBIfam" id="NF003962">
    <property type="entry name" value="PRK05454.2-5"/>
    <property type="match status" value="1"/>
</dbReference>
<dbReference type="EMBL" id="LDTE01000026">
    <property type="protein sequence ID" value="KTW01732.1"/>
    <property type="molecule type" value="Genomic_DNA"/>
</dbReference>
<comment type="caution">
    <text evidence="15">The sequence shown here is derived from an EMBL/GenBank/DDBJ whole genome shotgun (WGS) entry which is preliminary data.</text>
</comment>
<dbReference type="AlphaFoldDB" id="A0A147J0P2"/>
<evidence type="ECO:0000256" key="10">
    <source>
        <dbReference type="ARBA" id="ARBA00022989"/>
    </source>
</evidence>
<dbReference type="InterPro" id="IPR050321">
    <property type="entry name" value="Glycosyltr_2/OpgH_subfam"/>
</dbReference>
<name>A0A147J0P2_9SPHN</name>
<evidence type="ECO:0000256" key="2">
    <source>
        <dbReference type="ARBA" id="ARBA00005001"/>
    </source>
</evidence>
<dbReference type="NCBIfam" id="NF003958">
    <property type="entry name" value="PRK05454.2-1"/>
    <property type="match status" value="1"/>
</dbReference>
<dbReference type="PATRIC" id="fig|33051.4.peg.1752"/>
<evidence type="ECO:0000256" key="5">
    <source>
        <dbReference type="ARBA" id="ARBA00022475"/>
    </source>
</evidence>
<feature type="region of interest" description="Disordered" evidence="12">
    <location>
        <begin position="1"/>
        <end position="42"/>
    </location>
</feature>
<feature type="transmembrane region" description="Helical" evidence="13">
    <location>
        <begin position="440"/>
        <end position="460"/>
    </location>
</feature>
<keyword evidence="11 13" id="KW-0472">Membrane</keyword>
<evidence type="ECO:0000256" key="7">
    <source>
        <dbReference type="ARBA" id="ARBA00022676"/>
    </source>
</evidence>
<dbReference type="InterPro" id="IPR029044">
    <property type="entry name" value="Nucleotide-diphossugar_trans"/>
</dbReference>
<keyword evidence="6" id="KW-0997">Cell inner membrane</keyword>
<keyword evidence="9 13" id="KW-0812">Transmembrane</keyword>
<evidence type="ECO:0000256" key="3">
    <source>
        <dbReference type="ARBA" id="ARBA00009337"/>
    </source>
</evidence>
<keyword evidence="7" id="KW-0328">Glycosyltransferase</keyword>
<dbReference type="SUPFAM" id="SSF53448">
    <property type="entry name" value="Nucleotide-diphospho-sugar transferases"/>
    <property type="match status" value="1"/>
</dbReference>
<keyword evidence="5" id="KW-1003">Cell membrane</keyword>
<comment type="pathway">
    <text evidence="2">Glycan metabolism; osmoregulated periplasmic glucan (OPG) biosynthesis.</text>
</comment>
<evidence type="ECO:0000256" key="12">
    <source>
        <dbReference type="SAM" id="MobiDB-lite"/>
    </source>
</evidence>
<dbReference type="InterPro" id="IPR001173">
    <property type="entry name" value="Glyco_trans_2-like"/>
</dbReference>
<dbReference type="Gene3D" id="3.90.550.10">
    <property type="entry name" value="Spore Coat Polysaccharide Biosynthesis Protein SpsA, Chain A"/>
    <property type="match status" value="1"/>
</dbReference>
<proteinExistence type="inferred from homology"/>
<evidence type="ECO:0000313" key="16">
    <source>
        <dbReference type="Proteomes" id="UP000074072"/>
    </source>
</evidence>
<gene>
    <name evidence="15" type="ORF">SB4_05560</name>
</gene>
<dbReference type="PANTHER" id="PTHR43867">
    <property type="entry name" value="CELLULOSE SYNTHASE CATALYTIC SUBUNIT A [UDP-FORMING]"/>
    <property type="match status" value="1"/>
</dbReference>
<evidence type="ECO:0000256" key="1">
    <source>
        <dbReference type="ARBA" id="ARBA00004429"/>
    </source>
</evidence>
<evidence type="ECO:0000256" key="8">
    <source>
        <dbReference type="ARBA" id="ARBA00022679"/>
    </source>
</evidence>
<evidence type="ECO:0000259" key="14">
    <source>
        <dbReference type="Pfam" id="PF13632"/>
    </source>
</evidence>
<keyword evidence="10 13" id="KW-1133">Transmembrane helix</keyword>
<dbReference type="GO" id="GO:0016758">
    <property type="term" value="F:hexosyltransferase activity"/>
    <property type="evidence" value="ECO:0007669"/>
    <property type="project" value="TreeGrafter"/>
</dbReference>
<feature type="domain" description="Glycosyltransferase 2-like" evidence="14">
    <location>
        <begin position="229"/>
        <end position="444"/>
    </location>
</feature>
<accession>A0A147J0P2</accession>
<feature type="transmembrane region" description="Helical" evidence="13">
    <location>
        <begin position="530"/>
        <end position="546"/>
    </location>
</feature>
<dbReference type="PANTHER" id="PTHR43867:SF5">
    <property type="entry name" value="GLUCANS BIOSYNTHESIS GLUCOSYLTRANSFERASE H"/>
    <property type="match status" value="1"/>
</dbReference>
<dbReference type="Proteomes" id="UP000074072">
    <property type="component" value="Unassembled WGS sequence"/>
</dbReference>
<reference evidence="15 16" key="1">
    <citation type="journal article" date="2016" name="Front. Microbiol.">
        <title>Genomic Resource of Rice Seed Associated Bacteria.</title>
        <authorList>
            <person name="Midha S."/>
            <person name="Bansal K."/>
            <person name="Sharma S."/>
            <person name="Kumar N."/>
            <person name="Patil P.P."/>
            <person name="Chaudhry V."/>
            <person name="Patil P.B."/>
        </authorList>
    </citation>
    <scope>NUCLEOTIDE SEQUENCE [LARGE SCALE GENOMIC DNA]</scope>
    <source>
        <strain evidence="15 16">SB4</strain>
    </source>
</reference>
<dbReference type="Pfam" id="PF13632">
    <property type="entry name" value="Glyco_trans_2_3"/>
    <property type="match status" value="1"/>
</dbReference>
<organism evidence="15 16">
    <name type="scientific">Sphingomonas sanguinis</name>
    <dbReference type="NCBI Taxonomy" id="33051"/>
    <lineage>
        <taxon>Bacteria</taxon>
        <taxon>Pseudomonadati</taxon>
        <taxon>Pseudomonadota</taxon>
        <taxon>Alphaproteobacteria</taxon>
        <taxon>Sphingomonadales</taxon>
        <taxon>Sphingomonadaceae</taxon>
        <taxon>Sphingomonas</taxon>
    </lineage>
</organism>